<keyword evidence="2" id="KW-1185">Reference proteome</keyword>
<accession>A0AAV0FPJ9</accession>
<dbReference type="AlphaFoldDB" id="A0AAV0FPJ9"/>
<dbReference type="Proteomes" id="UP001152523">
    <property type="component" value="Unassembled WGS sequence"/>
</dbReference>
<reference evidence="1" key="1">
    <citation type="submission" date="2022-07" db="EMBL/GenBank/DDBJ databases">
        <authorList>
            <person name="Macas J."/>
            <person name="Novak P."/>
            <person name="Neumann P."/>
        </authorList>
    </citation>
    <scope>NUCLEOTIDE SEQUENCE</scope>
</reference>
<sequence>MQVNDASLVTKLQHSANRYMHGQGRLSKNLRELNVSISETTKALATAMEGLTAATRKLASVIILPSMQTFDTVMEDLGFVTKRVASIQTAPLRRTFSPVWKQLSRAIMAARHAKGLCYNCDQEWF</sequence>
<evidence type="ECO:0000313" key="1">
    <source>
        <dbReference type="EMBL" id="CAH9137356.1"/>
    </source>
</evidence>
<proteinExistence type="predicted"/>
<dbReference type="EMBL" id="CAMAPF010000999">
    <property type="protein sequence ID" value="CAH9137356.1"/>
    <property type="molecule type" value="Genomic_DNA"/>
</dbReference>
<protein>
    <submittedName>
        <fullName evidence="1">Uncharacterized protein</fullName>
    </submittedName>
</protein>
<evidence type="ECO:0000313" key="2">
    <source>
        <dbReference type="Proteomes" id="UP001152523"/>
    </source>
</evidence>
<gene>
    <name evidence="1" type="ORF">CEPIT_LOCUS35962</name>
</gene>
<organism evidence="1 2">
    <name type="scientific">Cuscuta epithymum</name>
    <dbReference type="NCBI Taxonomy" id="186058"/>
    <lineage>
        <taxon>Eukaryota</taxon>
        <taxon>Viridiplantae</taxon>
        <taxon>Streptophyta</taxon>
        <taxon>Embryophyta</taxon>
        <taxon>Tracheophyta</taxon>
        <taxon>Spermatophyta</taxon>
        <taxon>Magnoliopsida</taxon>
        <taxon>eudicotyledons</taxon>
        <taxon>Gunneridae</taxon>
        <taxon>Pentapetalae</taxon>
        <taxon>asterids</taxon>
        <taxon>lamiids</taxon>
        <taxon>Solanales</taxon>
        <taxon>Convolvulaceae</taxon>
        <taxon>Cuscuteae</taxon>
        <taxon>Cuscuta</taxon>
        <taxon>Cuscuta subgen. Cuscuta</taxon>
    </lineage>
</organism>
<name>A0AAV0FPJ9_9ASTE</name>
<comment type="caution">
    <text evidence="1">The sequence shown here is derived from an EMBL/GenBank/DDBJ whole genome shotgun (WGS) entry which is preliminary data.</text>
</comment>